<evidence type="ECO:0000256" key="8">
    <source>
        <dbReference type="ARBA" id="ARBA00023170"/>
    </source>
</evidence>
<dbReference type="EMBL" id="JBFDAA010000003">
    <property type="protein sequence ID" value="KAL1138673.1"/>
    <property type="molecule type" value="Genomic_DNA"/>
</dbReference>
<dbReference type="AlphaFoldDB" id="A0ABD0Z8W5"/>
<evidence type="ECO:0000313" key="14">
    <source>
        <dbReference type="Proteomes" id="UP001558652"/>
    </source>
</evidence>
<evidence type="ECO:0000256" key="11">
    <source>
        <dbReference type="SAM" id="Phobius"/>
    </source>
</evidence>
<sequence>MIRRSIMVLWLMVLVVVCLPFVGFGLYYDEKCGRCKRYKLATKPLDKAYAYVYMAFGILLCLCLVVCNVAVMKALVLTKQSMLKRKAVLVRRISRNKDLTLSSSTSEETAFAKIMALFCLTFVVCWLPQLITVPLGMMYPGRASSEIFFKVADGLLAAHFIADPYLYILQRWPLFRQFCRRGKGSRVNSVKTSNELCSL</sequence>
<dbReference type="InterPro" id="IPR000276">
    <property type="entry name" value="GPCR_Rhodpsn"/>
</dbReference>
<comment type="subcellular location">
    <subcellularLocation>
        <location evidence="1">Cell membrane</location>
        <topology evidence="1">Multi-pass membrane protein</topology>
    </subcellularLocation>
</comment>
<protein>
    <recommendedName>
        <fullName evidence="12">G-protein coupled receptors family 1 profile domain-containing protein</fullName>
    </recommendedName>
</protein>
<keyword evidence="8" id="KW-0675">Receptor</keyword>
<feature type="transmembrane region" description="Helical" evidence="11">
    <location>
        <begin position="147"/>
        <end position="168"/>
    </location>
</feature>
<dbReference type="GO" id="GO:0004930">
    <property type="term" value="F:G protein-coupled receptor activity"/>
    <property type="evidence" value="ECO:0007669"/>
    <property type="project" value="UniProtKB-KW"/>
</dbReference>
<evidence type="ECO:0000256" key="4">
    <source>
        <dbReference type="ARBA" id="ARBA00022692"/>
    </source>
</evidence>
<keyword evidence="10" id="KW-0807">Transducer</keyword>
<keyword evidence="5 11" id="KW-1133">Transmembrane helix</keyword>
<evidence type="ECO:0000256" key="5">
    <source>
        <dbReference type="ARBA" id="ARBA00022989"/>
    </source>
</evidence>
<dbReference type="SUPFAM" id="SSF81321">
    <property type="entry name" value="Family A G protein-coupled receptor-like"/>
    <property type="match status" value="1"/>
</dbReference>
<feature type="transmembrane region" description="Helical" evidence="11">
    <location>
        <begin position="114"/>
        <end position="135"/>
    </location>
</feature>
<dbReference type="PROSITE" id="PS50262">
    <property type="entry name" value="G_PROTEIN_RECEP_F1_2"/>
    <property type="match status" value="1"/>
</dbReference>
<keyword evidence="14" id="KW-1185">Reference proteome</keyword>
<evidence type="ECO:0000256" key="6">
    <source>
        <dbReference type="ARBA" id="ARBA00023040"/>
    </source>
</evidence>
<name>A0ABD0Z8W5_9HEMI</name>
<comment type="similarity">
    <text evidence="2">Belongs to the G-protein coupled receptor 1 family.</text>
</comment>
<evidence type="ECO:0000256" key="2">
    <source>
        <dbReference type="ARBA" id="ARBA00010663"/>
    </source>
</evidence>
<keyword evidence="9" id="KW-0325">Glycoprotein</keyword>
<feature type="transmembrane region" description="Helical" evidence="11">
    <location>
        <begin position="7"/>
        <end position="28"/>
    </location>
</feature>
<dbReference type="Gene3D" id="1.20.1070.10">
    <property type="entry name" value="Rhodopsin 7-helix transmembrane proteins"/>
    <property type="match status" value="1"/>
</dbReference>
<keyword evidence="7 11" id="KW-0472">Membrane</keyword>
<dbReference type="PANTHER" id="PTHR11866">
    <property type="entry name" value="G-PROTEIN COUPLED RECEPTOR FAMILY 1 MEMBER"/>
    <property type="match status" value="1"/>
</dbReference>
<gene>
    <name evidence="13" type="ORF">AAG570_008735</name>
</gene>
<keyword evidence="3" id="KW-1003">Cell membrane</keyword>
<evidence type="ECO:0000256" key="10">
    <source>
        <dbReference type="ARBA" id="ARBA00023224"/>
    </source>
</evidence>
<dbReference type="InterPro" id="IPR017452">
    <property type="entry name" value="GPCR_Rhodpsn_7TM"/>
</dbReference>
<keyword evidence="4 11" id="KW-0812">Transmembrane</keyword>
<comment type="caution">
    <text evidence="13">The sequence shown here is derived from an EMBL/GenBank/DDBJ whole genome shotgun (WGS) entry which is preliminary data.</text>
</comment>
<keyword evidence="6" id="KW-0297">G-protein coupled receptor</keyword>
<feature type="transmembrane region" description="Helical" evidence="11">
    <location>
        <begin position="48"/>
        <end position="76"/>
    </location>
</feature>
<organism evidence="13 14">
    <name type="scientific">Ranatra chinensis</name>
    <dbReference type="NCBI Taxonomy" id="642074"/>
    <lineage>
        <taxon>Eukaryota</taxon>
        <taxon>Metazoa</taxon>
        <taxon>Ecdysozoa</taxon>
        <taxon>Arthropoda</taxon>
        <taxon>Hexapoda</taxon>
        <taxon>Insecta</taxon>
        <taxon>Pterygota</taxon>
        <taxon>Neoptera</taxon>
        <taxon>Paraneoptera</taxon>
        <taxon>Hemiptera</taxon>
        <taxon>Heteroptera</taxon>
        <taxon>Panheteroptera</taxon>
        <taxon>Nepomorpha</taxon>
        <taxon>Nepidae</taxon>
        <taxon>Ranatrinae</taxon>
        <taxon>Ranatra</taxon>
    </lineage>
</organism>
<evidence type="ECO:0000256" key="7">
    <source>
        <dbReference type="ARBA" id="ARBA00023136"/>
    </source>
</evidence>
<evidence type="ECO:0000256" key="9">
    <source>
        <dbReference type="ARBA" id="ARBA00023180"/>
    </source>
</evidence>
<dbReference type="Proteomes" id="UP001558652">
    <property type="component" value="Unassembled WGS sequence"/>
</dbReference>
<evidence type="ECO:0000256" key="3">
    <source>
        <dbReference type="ARBA" id="ARBA00022475"/>
    </source>
</evidence>
<dbReference type="GO" id="GO:0005886">
    <property type="term" value="C:plasma membrane"/>
    <property type="evidence" value="ECO:0007669"/>
    <property type="project" value="UniProtKB-SubCell"/>
</dbReference>
<dbReference type="PANTHER" id="PTHR11866:SF16">
    <property type="entry name" value="PROSTAGLANDIN E2 RECEPTOR EP4 SUBTYPE-LIKE PROTEIN"/>
    <property type="match status" value="1"/>
</dbReference>
<evidence type="ECO:0000313" key="13">
    <source>
        <dbReference type="EMBL" id="KAL1138673.1"/>
    </source>
</evidence>
<dbReference type="Pfam" id="PF00001">
    <property type="entry name" value="7tm_1"/>
    <property type="match status" value="1"/>
</dbReference>
<proteinExistence type="inferred from homology"/>
<evidence type="ECO:0000259" key="12">
    <source>
        <dbReference type="PROSITE" id="PS50262"/>
    </source>
</evidence>
<dbReference type="InterPro" id="IPR008365">
    <property type="entry name" value="Prostanoid_rcpt"/>
</dbReference>
<reference evidence="13 14" key="1">
    <citation type="submission" date="2024-07" db="EMBL/GenBank/DDBJ databases">
        <title>Chromosome-level genome assembly of the water stick insect Ranatra chinensis (Heteroptera: Nepidae).</title>
        <authorList>
            <person name="Liu X."/>
        </authorList>
    </citation>
    <scope>NUCLEOTIDE SEQUENCE [LARGE SCALE GENOMIC DNA]</scope>
    <source>
        <strain evidence="13">Cailab_2021Rc</strain>
        <tissue evidence="13">Muscle</tissue>
    </source>
</reference>
<feature type="domain" description="G-protein coupled receptors family 1 profile" evidence="12">
    <location>
        <begin position="1"/>
        <end position="167"/>
    </location>
</feature>
<evidence type="ECO:0000256" key="1">
    <source>
        <dbReference type="ARBA" id="ARBA00004651"/>
    </source>
</evidence>
<accession>A0ABD0Z8W5</accession>